<gene>
    <name evidence="1" type="ORF">EDD80_105162</name>
</gene>
<keyword evidence="2" id="KW-1185">Reference proteome</keyword>
<evidence type="ECO:0000313" key="2">
    <source>
        <dbReference type="Proteomes" id="UP000295807"/>
    </source>
</evidence>
<evidence type="ECO:0000313" key="1">
    <source>
        <dbReference type="EMBL" id="TCS87348.1"/>
    </source>
</evidence>
<dbReference type="AlphaFoldDB" id="A0A4R3KQZ4"/>
<name>A0A4R3KQZ4_9SPHI</name>
<protein>
    <submittedName>
        <fullName evidence="1">Uncharacterized protein</fullName>
    </submittedName>
</protein>
<sequence>MTRIFTCLFLLSIAGIPVSCKKTNPPEELQIENVTTIHPVQDLYYWSSGGKIPIAVDSSTVIINSDLDLTSLSNLLSSQLSNGLVLSELSENLFILKSEENLLQLIIEKGNLSAVKEVFSSYEFDGSFEMIPTGEILLELKNDVSIDNVLSNFGKQVELVKTKERNTFTIRATDLSDVISIANQIYEGGAVEWCHPDFIAPMELN</sequence>
<organism evidence="1 2">
    <name type="scientific">Anseongella ginsenosidimutans</name>
    <dbReference type="NCBI Taxonomy" id="496056"/>
    <lineage>
        <taxon>Bacteria</taxon>
        <taxon>Pseudomonadati</taxon>
        <taxon>Bacteroidota</taxon>
        <taxon>Sphingobacteriia</taxon>
        <taxon>Sphingobacteriales</taxon>
        <taxon>Sphingobacteriaceae</taxon>
        <taxon>Anseongella</taxon>
    </lineage>
</organism>
<accession>A0A4R3KQZ4</accession>
<dbReference type="OrthoDB" id="9798386at2"/>
<dbReference type="Proteomes" id="UP000295807">
    <property type="component" value="Unassembled WGS sequence"/>
</dbReference>
<reference evidence="1 2" key="1">
    <citation type="submission" date="2019-03" db="EMBL/GenBank/DDBJ databases">
        <title>Genomic Encyclopedia of Type Strains, Phase IV (KMG-IV): sequencing the most valuable type-strain genomes for metagenomic binning, comparative biology and taxonomic classification.</title>
        <authorList>
            <person name="Goeker M."/>
        </authorList>
    </citation>
    <scope>NUCLEOTIDE SEQUENCE [LARGE SCALE GENOMIC DNA]</scope>
    <source>
        <strain evidence="1 2">DSM 21100</strain>
    </source>
</reference>
<dbReference type="RefSeq" id="WP_132129140.1">
    <property type="nucleotide sequence ID" value="NZ_CP042432.1"/>
</dbReference>
<comment type="caution">
    <text evidence="1">The sequence shown here is derived from an EMBL/GenBank/DDBJ whole genome shotgun (WGS) entry which is preliminary data.</text>
</comment>
<proteinExistence type="predicted"/>
<dbReference type="EMBL" id="SMAD01000005">
    <property type="protein sequence ID" value="TCS87348.1"/>
    <property type="molecule type" value="Genomic_DNA"/>
</dbReference>